<proteinExistence type="predicted"/>
<comment type="caution">
    <text evidence="2">The sequence shown here is derived from an EMBL/GenBank/DDBJ whole genome shotgun (WGS) entry which is preliminary data.</text>
</comment>
<evidence type="ECO:0000256" key="1">
    <source>
        <dbReference type="SAM" id="MobiDB-lite"/>
    </source>
</evidence>
<protein>
    <submittedName>
        <fullName evidence="2">Uncharacterized protein</fullName>
    </submittedName>
</protein>
<feature type="region of interest" description="Disordered" evidence="1">
    <location>
        <begin position="75"/>
        <end position="94"/>
    </location>
</feature>
<feature type="compositionally biased region" description="Low complexity" evidence="1">
    <location>
        <begin position="83"/>
        <end position="94"/>
    </location>
</feature>
<evidence type="ECO:0000313" key="3">
    <source>
        <dbReference type="Proteomes" id="UP001328107"/>
    </source>
</evidence>
<sequence>RKHVSFYGDINTDDRAPILFYDMDTDAEALIIIGNQNDNTSTWEYELDTSSFSIHWDSWKAWRNESFMIRYVVDDSSGSQPDTPKTTVATPTVT</sequence>
<keyword evidence="3" id="KW-1185">Reference proteome</keyword>
<dbReference type="Proteomes" id="UP001328107">
    <property type="component" value="Unassembled WGS sequence"/>
</dbReference>
<name>A0AAN5CWJ9_9BILA</name>
<organism evidence="2 3">
    <name type="scientific">Pristionchus mayeri</name>
    <dbReference type="NCBI Taxonomy" id="1317129"/>
    <lineage>
        <taxon>Eukaryota</taxon>
        <taxon>Metazoa</taxon>
        <taxon>Ecdysozoa</taxon>
        <taxon>Nematoda</taxon>
        <taxon>Chromadorea</taxon>
        <taxon>Rhabditida</taxon>
        <taxon>Rhabditina</taxon>
        <taxon>Diplogasteromorpha</taxon>
        <taxon>Diplogasteroidea</taxon>
        <taxon>Neodiplogasteridae</taxon>
        <taxon>Pristionchus</taxon>
    </lineage>
</organism>
<accession>A0AAN5CWJ9</accession>
<dbReference type="AlphaFoldDB" id="A0AAN5CWJ9"/>
<dbReference type="EMBL" id="BTRK01000005">
    <property type="protein sequence ID" value="GMR52016.1"/>
    <property type="molecule type" value="Genomic_DNA"/>
</dbReference>
<reference evidence="3" key="1">
    <citation type="submission" date="2022-10" db="EMBL/GenBank/DDBJ databases">
        <title>Genome assembly of Pristionchus species.</title>
        <authorList>
            <person name="Yoshida K."/>
            <person name="Sommer R.J."/>
        </authorList>
    </citation>
    <scope>NUCLEOTIDE SEQUENCE [LARGE SCALE GENOMIC DNA]</scope>
    <source>
        <strain evidence="3">RS5460</strain>
    </source>
</reference>
<feature type="non-terminal residue" evidence="2">
    <location>
        <position position="94"/>
    </location>
</feature>
<feature type="non-terminal residue" evidence="2">
    <location>
        <position position="1"/>
    </location>
</feature>
<gene>
    <name evidence="2" type="ORF">PMAYCL1PPCAC_22211</name>
</gene>
<evidence type="ECO:0000313" key="2">
    <source>
        <dbReference type="EMBL" id="GMR52016.1"/>
    </source>
</evidence>